<keyword evidence="1" id="KW-0732">Signal</keyword>
<accession>F5XVF3</accession>
<protein>
    <submittedName>
        <fullName evidence="2">Hypothetical Ciona neural peptide</fullName>
    </submittedName>
</protein>
<reference evidence="2" key="1">
    <citation type="journal article" date="2011" name="Endocrinology">
        <title>Peptidomic analysis of the central nervous system of the protochordate, Ciona intestinalis: homologs and prototypes of vertebrate peptides and novel peptides.</title>
        <authorList>
            <person name="Kawada T."/>
            <person name="Ogasawara M."/>
            <person name="Sekiguchi T."/>
            <person name="Aoyama M."/>
            <person name="Hotta K."/>
            <person name="Oka K."/>
            <person name="Satake H."/>
        </authorList>
    </citation>
    <scope>NUCLEOTIDE SEQUENCE</scope>
</reference>
<dbReference type="AlphaFoldDB" id="F5XVF3"/>
<feature type="chain" id="PRO_5003331098" evidence="1">
    <location>
        <begin position="20"/>
        <end position="136"/>
    </location>
</feature>
<organism evidence="2">
    <name type="scientific">Ciona intestinalis</name>
    <name type="common">Transparent sea squirt</name>
    <name type="synonym">Ascidia intestinalis</name>
    <dbReference type="NCBI Taxonomy" id="7719"/>
    <lineage>
        <taxon>Eukaryota</taxon>
        <taxon>Metazoa</taxon>
        <taxon>Chordata</taxon>
        <taxon>Tunicata</taxon>
        <taxon>Ascidiacea</taxon>
        <taxon>Phlebobranchia</taxon>
        <taxon>Cionidae</taxon>
        <taxon>Ciona</taxon>
    </lineage>
</organism>
<dbReference type="EMBL" id="BR000883">
    <property type="protein sequence ID" value="FAA00720.1"/>
    <property type="molecule type" value="Genomic_DNA"/>
</dbReference>
<name>F5XVF3_CIOIN</name>
<sequence length="136" mass="15975">MKLTFLFVVLMVLYDVTTAQDDVRDVINDEDIDRAIEVLSRLQEEETNPDLTDGDQKMEDTREKYDMEGEVDGNDNKEERDPLTNIMKRFYIKVVRQYCPPGQQCLGFRGRHRWQRCTCPGRTHCQKSPGYGYECL</sequence>
<comment type="miscellaneous">
    <text evidence="2">The sequence shown here is derived from an EMBL/GenBank/DDBJ third party annotation (TPA) entry.</text>
</comment>
<feature type="signal peptide" evidence="1">
    <location>
        <begin position="1"/>
        <end position="19"/>
    </location>
</feature>
<proteinExistence type="predicted"/>
<evidence type="ECO:0000256" key="1">
    <source>
        <dbReference type="SAM" id="SignalP"/>
    </source>
</evidence>
<evidence type="ECO:0000313" key="2">
    <source>
        <dbReference type="EMBL" id="FAA00720.1"/>
    </source>
</evidence>